<comment type="caution">
    <text evidence="1">The sequence shown here is derived from an EMBL/GenBank/DDBJ whole genome shotgun (WGS) entry which is preliminary data.</text>
</comment>
<gene>
    <name evidence="1" type="ORF">SPELUC_LOCUS10326</name>
</gene>
<keyword evidence="2" id="KW-1185">Reference proteome</keyword>
<proteinExistence type="predicted"/>
<sequence length="122" mass="13885">DDEDTNFTADNNESVSVADDDSLDSAIDSNNSDTSDTYTRKISKWAEQCTSVVWDFFTKEKNDNQEVIAIVCDLCKQKWKLANTTGTFTIHLNNKHHKNIFLKQQTLSCLNSKAHIFTVYSI</sequence>
<accession>A0ACA9P4H8</accession>
<dbReference type="Proteomes" id="UP000789366">
    <property type="component" value="Unassembled WGS sequence"/>
</dbReference>
<evidence type="ECO:0000313" key="2">
    <source>
        <dbReference type="Proteomes" id="UP000789366"/>
    </source>
</evidence>
<organism evidence="1 2">
    <name type="scientific">Cetraspora pellucida</name>
    <dbReference type="NCBI Taxonomy" id="1433469"/>
    <lineage>
        <taxon>Eukaryota</taxon>
        <taxon>Fungi</taxon>
        <taxon>Fungi incertae sedis</taxon>
        <taxon>Mucoromycota</taxon>
        <taxon>Glomeromycotina</taxon>
        <taxon>Glomeromycetes</taxon>
        <taxon>Diversisporales</taxon>
        <taxon>Gigasporaceae</taxon>
        <taxon>Cetraspora</taxon>
    </lineage>
</organism>
<dbReference type="EMBL" id="CAJVPW010018940">
    <property type="protein sequence ID" value="CAG8684213.1"/>
    <property type="molecule type" value="Genomic_DNA"/>
</dbReference>
<feature type="non-terminal residue" evidence="1">
    <location>
        <position position="1"/>
    </location>
</feature>
<reference evidence="1" key="1">
    <citation type="submission" date="2021-06" db="EMBL/GenBank/DDBJ databases">
        <authorList>
            <person name="Kallberg Y."/>
            <person name="Tangrot J."/>
            <person name="Rosling A."/>
        </authorList>
    </citation>
    <scope>NUCLEOTIDE SEQUENCE</scope>
    <source>
        <strain evidence="1">28 12/20/2015</strain>
    </source>
</reference>
<protein>
    <submittedName>
        <fullName evidence="1">13921_t:CDS:1</fullName>
    </submittedName>
</protein>
<name>A0ACA9P4H8_9GLOM</name>
<evidence type="ECO:0000313" key="1">
    <source>
        <dbReference type="EMBL" id="CAG8684213.1"/>
    </source>
</evidence>